<evidence type="ECO:0000256" key="1">
    <source>
        <dbReference type="SAM" id="MobiDB-lite"/>
    </source>
</evidence>
<keyword evidence="3" id="KW-1185">Reference proteome</keyword>
<accession>A0AAV8Z8R9</accession>
<evidence type="ECO:0000313" key="2">
    <source>
        <dbReference type="EMBL" id="KAJ8960590.1"/>
    </source>
</evidence>
<gene>
    <name evidence="2" type="ORF">NQ318_013879</name>
</gene>
<dbReference type="EMBL" id="JAPWTK010000008">
    <property type="protein sequence ID" value="KAJ8960590.1"/>
    <property type="molecule type" value="Genomic_DNA"/>
</dbReference>
<proteinExistence type="predicted"/>
<feature type="region of interest" description="Disordered" evidence="1">
    <location>
        <begin position="24"/>
        <end position="72"/>
    </location>
</feature>
<comment type="caution">
    <text evidence="2">The sequence shown here is derived from an EMBL/GenBank/DDBJ whole genome shotgun (WGS) entry which is preliminary data.</text>
</comment>
<evidence type="ECO:0000313" key="3">
    <source>
        <dbReference type="Proteomes" id="UP001162162"/>
    </source>
</evidence>
<organism evidence="2 3">
    <name type="scientific">Aromia moschata</name>
    <dbReference type="NCBI Taxonomy" id="1265417"/>
    <lineage>
        <taxon>Eukaryota</taxon>
        <taxon>Metazoa</taxon>
        <taxon>Ecdysozoa</taxon>
        <taxon>Arthropoda</taxon>
        <taxon>Hexapoda</taxon>
        <taxon>Insecta</taxon>
        <taxon>Pterygota</taxon>
        <taxon>Neoptera</taxon>
        <taxon>Endopterygota</taxon>
        <taxon>Coleoptera</taxon>
        <taxon>Polyphaga</taxon>
        <taxon>Cucujiformia</taxon>
        <taxon>Chrysomeloidea</taxon>
        <taxon>Cerambycidae</taxon>
        <taxon>Cerambycinae</taxon>
        <taxon>Callichromatini</taxon>
        <taxon>Aromia</taxon>
    </lineage>
</organism>
<dbReference type="AlphaFoldDB" id="A0AAV8Z8R9"/>
<sequence>METPRSREFSSIFLKTTLFTSLKPSNVLRHTERVKKKNGGKEGSQKSRLGMRRGSSMSELDKMAQTPRPLPDLVRSTTANQQLSVSPAGSVPHSPYLSRSLLSSNATSVRGSIGDLMNLKRFGSSQWSVRSETLIAKTVPLSTVTSNRHSPPPLRYEDLSATEDEDQACACGPLTAAQRTQRLSKLIRRQRACLQSRMVCLGSVVCGY</sequence>
<protein>
    <submittedName>
        <fullName evidence="2">Uncharacterized protein</fullName>
    </submittedName>
</protein>
<dbReference type="Proteomes" id="UP001162162">
    <property type="component" value="Unassembled WGS sequence"/>
</dbReference>
<reference evidence="2" key="1">
    <citation type="journal article" date="2023" name="Insect Mol. Biol.">
        <title>Genome sequencing provides insights into the evolution of gene families encoding plant cell wall-degrading enzymes in longhorned beetles.</title>
        <authorList>
            <person name="Shin N.R."/>
            <person name="Okamura Y."/>
            <person name="Kirsch R."/>
            <person name="Pauchet Y."/>
        </authorList>
    </citation>
    <scope>NUCLEOTIDE SEQUENCE</scope>
    <source>
        <strain evidence="2">AMC_N1</strain>
    </source>
</reference>
<name>A0AAV8Z8R9_9CUCU</name>